<name>A0A6C0JLK1_9ZZZZ</name>
<evidence type="ECO:0000313" key="1">
    <source>
        <dbReference type="EMBL" id="QHU05347.1"/>
    </source>
</evidence>
<evidence type="ECO:0008006" key="2">
    <source>
        <dbReference type="Google" id="ProtNLM"/>
    </source>
</evidence>
<proteinExistence type="predicted"/>
<organism evidence="1">
    <name type="scientific">viral metagenome</name>
    <dbReference type="NCBI Taxonomy" id="1070528"/>
    <lineage>
        <taxon>unclassified sequences</taxon>
        <taxon>metagenomes</taxon>
        <taxon>organismal metagenomes</taxon>
    </lineage>
</organism>
<dbReference type="SUPFAM" id="SSF53448">
    <property type="entry name" value="Nucleotide-diphospho-sugar transferases"/>
    <property type="match status" value="1"/>
</dbReference>
<accession>A0A6C0JLK1</accession>
<reference evidence="1" key="1">
    <citation type="journal article" date="2020" name="Nature">
        <title>Giant virus diversity and host interactions through global metagenomics.</title>
        <authorList>
            <person name="Schulz F."/>
            <person name="Roux S."/>
            <person name="Paez-Espino D."/>
            <person name="Jungbluth S."/>
            <person name="Walsh D.A."/>
            <person name="Denef V.J."/>
            <person name="McMahon K.D."/>
            <person name="Konstantinidis K.T."/>
            <person name="Eloe-Fadrosh E.A."/>
            <person name="Kyrpides N.C."/>
            <person name="Woyke T."/>
        </authorList>
    </citation>
    <scope>NUCLEOTIDE SEQUENCE</scope>
    <source>
        <strain evidence="1">GVMAG-M-3300027734-16</strain>
    </source>
</reference>
<dbReference type="InterPro" id="IPR029044">
    <property type="entry name" value="Nucleotide-diphossugar_trans"/>
</dbReference>
<dbReference type="EMBL" id="MN740411">
    <property type="protein sequence ID" value="QHU05347.1"/>
    <property type="molecule type" value="Genomic_DNA"/>
</dbReference>
<dbReference type="AlphaFoldDB" id="A0A6C0JLK1"/>
<sequence length="305" mass="35414">MEEEIPKSLIAEISYNIPIRNDLAVCFAFFNYTGSSRLIMNYLYVVEKLKVAKIPFFTIELVIEGYQPCINDALHVYGKSFLFQKENLCRILETKIPSKFTKLLFLDADIIFDSPGWYDMLSNLLDTHEVCHCFETVQTLDISYKKIITTVKSLVKVNGKTDIMGYSRYHCGYGWAFQRKWYNKFGFLDVAILGSGDAFFAYAIFGIKFEGHAIAKSKIYNNAISNWLDDTRLPTVTFLPVNAYHMFHGSANSRQYVKRHLLLDKYSNIEDAIVKNKYNVYELTDASYNEMLYEYFSNRMDDSVE</sequence>
<protein>
    <recommendedName>
        <fullName evidence="2">Glycosyltransferase</fullName>
    </recommendedName>
</protein>